<evidence type="ECO:0000256" key="1">
    <source>
        <dbReference type="ARBA" id="ARBA00005234"/>
    </source>
</evidence>
<keyword evidence="3" id="KW-0378">Hydrolase</keyword>
<keyword evidence="6" id="KW-1185">Reference proteome</keyword>
<keyword evidence="2" id="KW-0645">Protease</keyword>
<evidence type="ECO:0000256" key="2">
    <source>
        <dbReference type="ARBA" id="ARBA00022670"/>
    </source>
</evidence>
<organism evidence="5 6">
    <name type="scientific">Stylosanthes scabra</name>
    <dbReference type="NCBI Taxonomy" id="79078"/>
    <lineage>
        <taxon>Eukaryota</taxon>
        <taxon>Viridiplantae</taxon>
        <taxon>Streptophyta</taxon>
        <taxon>Embryophyta</taxon>
        <taxon>Tracheophyta</taxon>
        <taxon>Spermatophyta</taxon>
        <taxon>Magnoliopsida</taxon>
        <taxon>eudicotyledons</taxon>
        <taxon>Gunneridae</taxon>
        <taxon>Pentapetalae</taxon>
        <taxon>rosids</taxon>
        <taxon>fabids</taxon>
        <taxon>Fabales</taxon>
        <taxon>Fabaceae</taxon>
        <taxon>Papilionoideae</taxon>
        <taxon>50 kb inversion clade</taxon>
        <taxon>dalbergioids sensu lato</taxon>
        <taxon>Dalbergieae</taxon>
        <taxon>Pterocarpus clade</taxon>
        <taxon>Stylosanthes</taxon>
    </lineage>
</organism>
<protein>
    <recommendedName>
        <fullName evidence="4">Ubiquitin-like protease family profile domain-containing protein</fullName>
    </recommendedName>
</protein>
<comment type="caution">
    <text evidence="5">The sequence shown here is derived from an EMBL/GenBank/DDBJ whole genome shotgun (WGS) entry which is preliminary data.</text>
</comment>
<dbReference type="Pfam" id="PF02902">
    <property type="entry name" value="Peptidase_C48"/>
    <property type="match status" value="1"/>
</dbReference>
<dbReference type="Gene3D" id="3.40.395.10">
    <property type="entry name" value="Adenoviral Proteinase, Chain A"/>
    <property type="match status" value="1"/>
</dbReference>
<dbReference type="InterPro" id="IPR038765">
    <property type="entry name" value="Papain-like_cys_pep_sf"/>
</dbReference>
<proteinExistence type="inferred from homology"/>
<feature type="domain" description="Ubiquitin-like protease family profile" evidence="4">
    <location>
        <begin position="251"/>
        <end position="295"/>
    </location>
</feature>
<sequence length="362" mass="41458">MLNANTLQVQTLVNLVAQQGRQIETLTEKVRLLESQGKVPAKKSEPKVEVVDVDCLPTRTLREIMHDVAADTRMWKTRTVSQSGNNLGSEEPVDENNSVTGARNCKRKLEFVTFSTEDMNILYSIKQTHIGSPFAFWSHNRTEILAEETPTCLDLAFRPPPGMRFVGTELAVAAYIFAYSGEPTETLYQDSHCDGTRLRLWSLRPGLELYDDVLNMVVEMCTRSKFDNSNWWLPTTFSISSYFMVKLEYESLIYVPMHIGRHWYLLIIDIWNLRLVYLDSLKPSEVRETQLRIAQIMEVKINDRTRMSLAVDLVTSPQNPLADVIWERAVNHWDAEMLRNHKDAMDANKKSNSTPPSGSKTI</sequence>
<evidence type="ECO:0000259" key="4">
    <source>
        <dbReference type="Pfam" id="PF02902"/>
    </source>
</evidence>
<evidence type="ECO:0000313" key="5">
    <source>
        <dbReference type="EMBL" id="MED6149950.1"/>
    </source>
</evidence>
<reference evidence="5 6" key="1">
    <citation type="journal article" date="2023" name="Plants (Basel)">
        <title>Bridging the Gap: Combining Genomics and Transcriptomics Approaches to Understand Stylosanthes scabra, an Orphan Legume from the Brazilian Caatinga.</title>
        <authorList>
            <person name="Ferreira-Neto J.R.C."/>
            <person name="da Silva M.D."/>
            <person name="Binneck E."/>
            <person name="de Melo N.F."/>
            <person name="da Silva R.H."/>
            <person name="de Melo A.L.T.M."/>
            <person name="Pandolfi V."/>
            <person name="Bustamante F.O."/>
            <person name="Brasileiro-Vidal A.C."/>
            <person name="Benko-Iseppon A.M."/>
        </authorList>
    </citation>
    <scope>NUCLEOTIDE SEQUENCE [LARGE SCALE GENOMIC DNA]</scope>
    <source>
        <tissue evidence="5">Leaves</tissue>
    </source>
</reference>
<accession>A0ABU6TNC2</accession>
<dbReference type="SUPFAM" id="SSF54001">
    <property type="entry name" value="Cysteine proteinases"/>
    <property type="match status" value="1"/>
</dbReference>
<evidence type="ECO:0000256" key="3">
    <source>
        <dbReference type="ARBA" id="ARBA00022801"/>
    </source>
</evidence>
<evidence type="ECO:0000313" key="6">
    <source>
        <dbReference type="Proteomes" id="UP001341840"/>
    </source>
</evidence>
<dbReference type="Proteomes" id="UP001341840">
    <property type="component" value="Unassembled WGS sequence"/>
</dbReference>
<comment type="similarity">
    <text evidence="1">Belongs to the peptidase C48 family.</text>
</comment>
<dbReference type="InterPro" id="IPR003653">
    <property type="entry name" value="Peptidase_C48_C"/>
</dbReference>
<gene>
    <name evidence="5" type="ORF">PIB30_067505</name>
</gene>
<dbReference type="EMBL" id="JASCZI010091327">
    <property type="protein sequence ID" value="MED6149950.1"/>
    <property type="molecule type" value="Genomic_DNA"/>
</dbReference>
<name>A0ABU6TNC2_9FABA</name>